<dbReference type="GO" id="GO:0003677">
    <property type="term" value="F:DNA binding"/>
    <property type="evidence" value="ECO:0007669"/>
    <property type="project" value="InterPro"/>
</dbReference>
<evidence type="ECO:0000259" key="1">
    <source>
        <dbReference type="Pfam" id="PF01272"/>
    </source>
</evidence>
<gene>
    <name evidence="2" type="ORF">DSM00_340</name>
</gene>
<comment type="caution">
    <text evidence="2">The sequence shown here is derived from an EMBL/GenBank/DDBJ whole genome shotgun (WGS) entry which is preliminary data.</text>
</comment>
<dbReference type="Gene3D" id="3.10.50.30">
    <property type="entry name" value="Transcription elongation factor, GreA/GreB, C-terminal domain"/>
    <property type="match status" value="1"/>
</dbReference>
<name>A0A4Q0PCJ9_9FLAO</name>
<dbReference type="GO" id="GO:0006354">
    <property type="term" value="P:DNA-templated transcription elongation"/>
    <property type="evidence" value="ECO:0007669"/>
    <property type="project" value="TreeGrafter"/>
</dbReference>
<dbReference type="GO" id="GO:0032784">
    <property type="term" value="P:regulation of DNA-templated transcription elongation"/>
    <property type="evidence" value="ECO:0007669"/>
    <property type="project" value="InterPro"/>
</dbReference>
<dbReference type="EMBL" id="QOVM01000001">
    <property type="protein sequence ID" value="RXG24550.1"/>
    <property type="molecule type" value="Genomic_DNA"/>
</dbReference>
<protein>
    <submittedName>
        <fullName evidence="2">Transcription elongation factor GreB</fullName>
    </submittedName>
</protein>
<dbReference type="PANTHER" id="PTHR30437:SF4">
    <property type="entry name" value="TRANSCRIPTION ELONGATION FACTOR GREA"/>
    <property type="match status" value="1"/>
</dbReference>
<accession>A0A4Q0PCJ9</accession>
<dbReference type="InterPro" id="IPR023459">
    <property type="entry name" value="Tscrpt_elong_fac_GreA/B_fam"/>
</dbReference>
<proteinExistence type="predicted"/>
<keyword evidence="2" id="KW-0648">Protein biosynthesis</keyword>
<keyword evidence="3" id="KW-1185">Reference proteome</keyword>
<dbReference type="GO" id="GO:0003746">
    <property type="term" value="F:translation elongation factor activity"/>
    <property type="evidence" value="ECO:0007669"/>
    <property type="project" value="UniProtKB-KW"/>
</dbReference>
<evidence type="ECO:0000313" key="3">
    <source>
        <dbReference type="Proteomes" id="UP000289238"/>
    </source>
</evidence>
<dbReference type="Pfam" id="PF01272">
    <property type="entry name" value="GreA_GreB"/>
    <property type="match status" value="1"/>
</dbReference>
<sequence length="164" mass="18351">MSRGFVKEDDQEEAPIIPPRAALPEGVLNYVTQNGLQELKDEKKHLLAQIANLNEADDREQRRSKAILVGRLQLLNERILSARVIDDIDESEVRFGATVRYKINNLTNVLCIVGVDEADVKKNKIAFTAPIARVLTGKKVGDVAKLQLGNEVRKLLILSIDYVH</sequence>
<dbReference type="InterPro" id="IPR001437">
    <property type="entry name" value="Tscrpt_elong_fac_GreA/B_C"/>
</dbReference>
<organism evidence="2 3">
    <name type="scientific">Leeuwenhoekiella aequorea</name>
    <dbReference type="NCBI Taxonomy" id="283736"/>
    <lineage>
        <taxon>Bacteria</taxon>
        <taxon>Pseudomonadati</taxon>
        <taxon>Bacteroidota</taxon>
        <taxon>Flavobacteriia</taxon>
        <taxon>Flavobacteriales</taxon>
        <taxon>Flavobacteriaceae</taxon>
        <taxon>Leeuwenhoekiella</taxon>
    </lineage>
</organism>
<feature type="domain" description="Transcription elongation factor GreA/GreB C-terminal" evidence="1">
    <location>
        <begin position="90"/>
        <end position="162"/>
    </location>
</feature>
<dbReference type="InterPro" id="IPR036953">
    <property type="entry name" value="GreA/GreB_C_sf"/>
</dbReference>
<keyword evidence="2" id="KW-0251">Elongation factor</keyword>
<dbReference type="PIRSF" id="PIRSF006092">
    <property type="entry name" value="GreA_GreB"/>
    <property type="match status" value="1"/>
</dbReference>
<reference evidence="2 3" key="1">
    <citation type="submission" date="2018-07" db="EMBL/GenBank/DDBJ databases">
        <title>Leeuwenhoekiella genomics.</title>
        <authorList>
            <person name="Tahon G."/>
            <person name="Willems A."/>
        </authorList>
    </citation>
    <scope>NUCLEOTIDE SEQUENCE [LARGE SCALE GENOMIC DNA]</scope>
    <source>
        <strain evidence="2 3">LMG 22550</strain>
    </source>
</reference>
<dbReference type="OrthoDB" id="1094048at2"/>
<dbReference type="AlphaFoldDB" id="A0A4Q0PCJ9"/>
<dbReference type="Proteomes" id="UP000289238">
    <property type="component" value="Unassembled WGS sequence"/>
</dbReference>
<dbReference type="GO" id="GO:0070063">
    <property type="term" value="F:RNA polymerase binding"/>
    <property type="evidence" value="ECO:0007669"/>
    <property type="project" value="InterPro"/>
</dbReference>
<evidence type="ECO:0000313" key="2">
    <source>
        <dbReference type="EMBL" id="RXG24550.1"/>
    </source>
</evidence>
<dbReference type="RefSeq" id="WP_128756284.1">
    <property type="nucleotide sequence ID" value="NZ_QOVM01000001.1"/>
</dbReference>
<dbReference type="PANTHER" id="PTHR30437">
    <property type="entry name" value="TRANSCRIPTION ELONGATION FACTOR GREA"/>
    <property type="match status" value="1"/>
</dbReference>
<dbReference type="SUPFAM" id="SSF54534">
    <property type="entry name" value="FKBP-like"/>
    <property type="match status" value="1"/>
</dbReference>